<feature type="domain" description="Helix-turn-helix" evidence="1">
    <location>
        <begin position="7"/>
        <end position="55"/>
    </location>
</feature>
<dbReference type="Pfam" id="PF12728">
    <property type="entry name" value="HTH_17"/>
    <property type="match status" value="1"/>
</dbReference>
<organism evidence="2 3">
    <name type="scientific">Mycobacterium asiaticum</name>
    <dbReference type="NCBI Taxonomy" id="1790"/>
    <lineage>
        <taxon>Bacteria</taxon>
        <taxon>Bacillati</taxon>
        <taxon>Actinomycetota</taxon>
        <taxon>Actinomycetes</taxon>
        <taxon>Mycobacteriales</taxon>
        <taxon>Mycobacteriaceae</taxon>
        <taxon>Mycobacterium</taxon>
    </lineage>
</organism>
<dbReference type="InterPro" id="IPR041657">
    <property type="entry name" value="HTH_17"/>
</dbReference>
<dbReference type="EMBL" id="LZLR01000093">
    <property type="protein sequence ID" value="OBK22517.1"/>
    <property type="molecule type" value="Genomic_DNA"/>
</dbReference>
<comment type="caution">
    <text evidence="2">The sequence shown here is derived from an EMBL/GenBank/DDBJ whole genome shotgun (WGS) entry which is preliminary data.</text>
</comment>
<sequence length="65" mass="7250">MSAQKLLYDTPAAAELLSTTERRIHELRRGGQLGAVVDGRKFKFTADELQRYIDRLPAYEPGAAS</sequence>
<name>A0A1A3NQD8_MYCAS</name>
<accession>A0A1A3NQD8</accession>
<gene>
    <name evidence="2" type="ORF">A5635_21610</name>
</gene>
<proteinExistence type="predicted"/>
<protein>
    <recommendedName>
        <fullName evidence="1">Helix-turn-helix domain-containing protein</fullName>
    </recommendedName>
</protein>
<dbReference type="RefSeq" id="WP_065035517.1">
    <property type="nucleotide sequence ID" value="NZ_LZLR01000093.1"/>
</dbReference>
<evidence type="ECO:0000259" key="1">
    <source>
        <dbReference type="Pfam" id="PF12728"/>
    </source>
</evidence>
<reference evidence="2 3" key="1">
    <citation type="submission" date="2016-06" db="EMBL/GenBank/DDBJ databases">
        <authorList>
            <person name="Kjaerup R.B."/>
            <person name="Dalgaard T.S."/>
            <person name="Juul-Madsen H.R."/>
        </authorList>
    </citation>
    <scope>NUCLEOTIDE SEQUENCE [LARGE SCALE GENOMIC DNA]</scope>
    <source>
        <strain evidence="2 3">1245335.1</strain>
    </source>
</reference>
<evidence type="ECO:0000313" key="3">
    <source>
        <dbReference type="Proteomes" id="UP000093819"/>
    </source>
</evidence>
<dbReference type="AlphaFoldDB" id="A0A1A3NQD8"/>
<dbReference type="OrthoDB" id="4749113at2"/>
<dbReference type="Proteomes" id="UP000093819">
    <property type="component" value="Unassembled WGS sequence"/>
</dbReference>
<evidence type="ECO:0000313" key="2">
    <source>
        <dbReference type="EMBL" id="OBK22517.1"/>
    </source>
</evidence>